<organism evidence="3 4">
    <name type="scientific">Phialocephala subalpina</name>
    <dbReference type="NCBI Taxonomy" id="576137"/>
    <lineage>
        <taxon>Eukaryota</taxon>
        <taxon>Fungi</taxon>
        <taxon>Dikarya</taxon>
        <taxon>Ascomycota</taxon>
        <taxon>Pezizomycotina</taxon>
        <taxon>Leotiomycetes</taxon>
        <taxon>Helotiales</taxon>
        <taxon>Mollisiaceae</taxon>
        <taxon>Phialocephala</taxon>
        <taxon>Phialocephala fortinii species complex</taxon>
    </lineage>
</organism>
<proteinExistence type="predicted"/>
<keyword evidence="4" id="KW-1185">Reference proteome</keyword>
<sequence>MTFEVATGTDSVDGNRRREPPRTSLAGEVLKKKRQLDKSVVPPPALPTSFSPDVSQFDMQPEEGSPREDLDEHRYIVNNLQCQRPSNIADNSNQYASTSSSSQSTDRPCASISLSVPQLLAALETVLKVHPPLKQYIRYKLPLERKGTGQIEVPITPIFYRDSCEICLDHGDSCIVEQGTSSSKCAACTQFGGRCIFANLEGTTPRKADIHLNCGRCAAGFACPIIRPLSPVKLSFSPSKFLDQKDRRELLTRSELSNVWEMQAKLGEAEEQRLGCVDSLQHLGKTYISEIPASTQLTSLERRRLKLLQMRREREEREERERLEREARMKQSREERIMKERMWERILENQRIDRRAQYERKRQGKMRNMTESHLTSKSWWSYLKTSSATSDYDIPQTELLGESYRSNVHRRNETSTPVVDFHEALFSPPPHQAASTNLVLETDLERMRLESSRLASLFHQPHRPLFQADSSPRDPTSTGMDFEESDDISRPWRKYREVKVLPEGPTEPLFKPKTKKQLELEAGKMYAEKMYIPKHITGIAMGGRDETPTRDTEIDARKQLRRGYGEAQGGELIFPRIEALGLEDEGEDKAAVPELEDEELSTEEFWKRKFEENVNEDNRNFWELEPRRHR</sequence>
<dbReference type="AlphaFoldDB" id="A0A1L7XXJ1"/>
<feature type="region of interest" description="Disordered" evidence="2">
    <location>
        <begin position="85"/>
        <end position="108"/>
    </location>
</feature>
<dbReference type="EMBL" id="FJOG01000078">
    <property type="protein sequence ID" value="CZR69720.1"/>
    <property type="molecule type" value="Genomic_DNA"/>
</dbReference>
<feature type="compositionally biased region" description="Polar residues" evidence="2">
    <location>
        <begin position="48"/>
        <end position="58"/>
    </location>
</feature>
<feature type="coiled-coil region" evidence="1">
    <location>
        <begin position="300"/>
        <end position="340"/>
    </location>
</feature>
<protein>
    <submittedName>
        <fullName evidence="3">Uncharacterized protein</fullName>
    </submittedName>
</protein>
<feature type="region of interest" description="Disordered" evidence="2">
    <location>
        <begin position="464"/>
        <end position="487"/>
    </location>
</feature>
<gene>
    <name evidence="3" type="ORF">PAC_19620</name>
</gene>
<dbReference type="Proteomes" id="UP000184330">
    <property type="component" value="Unassembled WGS sequence"/>
</dbReference>
<reference evidence="3 4" key="1">
    <citation type="submission" date="2016-03" db="EMBL/GenBank/DDBJ databases">
        <authorList>
            <person name="Ploux O."/>
        </authorList>
    </citation>
    <scope>NUCLEOTIDE SEQUENCE [LARGE SCALE GENOMIC DNA]</scope>
    <source>
        <strain evidence="3 4">UAMH 11012</strain>
    </source>
</reference>
<feature type="region of interest" description="Disordered" evidence="2">
    <location>
        <begin position="1"/>
        <end position="68"/>
    </location>
</feature>
<evidence type="ECO:0000313" key="4">
    <source>
        <dbReference type="Proteomes" id="UP000184330"/>
    </source>
</evidence>
<accession>A0A1L7XXJ1</accession>
<evidence type="ECO:0000256" key="2">
    <source>
        <dbReference type="SAM" id="MobiDB-lite"/>
    </source>
</evidence>
<feature type="compositionally biased region" description="Low complexity" evidence="2">
    <location>
        <begin position="91"/>
        <end position="105"/>
    </location>
</feature>
<evidence type="ECO:0000256" key="1">
    <source>
        <dbReference type="SAM" id="Coils"/>
    </source>
</evidence>
<feature type="compositionally biased region" description="Polar residues" evidence="2">
    <location>
        <begin position="468"/>
        <end position="479"/>
    </location>
</feature>
<keyword evidence="1" id="KW-0175">Coiled coil</keyword>
<evidence type="ECO:0000313" key="3">
    <source>
        <dbReference type="EMBL" id="CZR69720.1"/>
    </source>
</evidence>
<name>A0A1L7XXJ1_9HELO</name>
<dbReference type="OrthoDB" id="10647188at2759"/>